<accession>A0A4Z1HAQ7</accession>
<feature type="transmembrane region" description="Helical" evidence="1">
    <location>
        <begin position="84"/>
        <end position="104"/>
    </location>
</feature>
<comment type="caution">
    <text evidence="2">The sequence shown here is derived from an EMBL/GenBank/DDBJ whole genome shotgun (WGS) entry which is preliminary data.</text>
</comment>
<sequence>MQISFCCYREDSVTLTISTFYFGLWLFTSIIISSHESRINVQSTAKGFQRTQLWFWMIPASLTSAVALPLLMEALMHMSSLPVLIMLFPLIHLIESLTLFIFIAQSRSSKRLSLETVGIAVFATLILYNEYRLTIPGIICGLGAFTMTGLSRAFFVMASHKMNDHGDQISSSYHIYILMTTTFGLLVSGFLAYAQERNILEFYSEPGTLALFSISSVTVVAAGLSGTSMLAYTPTSFSAGKYLDARTPFAISNVVISGLSGILVLIISLAFGPISVVSWIQFTSYFLAIYCLIGYSKIDIFLDNILGYIQRRLHCQLFNTAPSPTPKRIPFFVLKISFTTVAIVALYALSLSQLFRLQPGPISSIDSLYTPVSSSFDIVISAYKETPESIARILKAIKSTPYLSSRNTRVLIYTKDPTVSLSMLKNSTGAEIVERLPNLGREGGTYLSHIVTHWNDLAAQTMFIQAHAHNIRELIPRID</sequence>
<feature type="transmembrane region" description="Helical" evidence="1">
    <location>
        <begin position="254"/>
        <end position="280"/>
    </location>
</feature>
<keyword evidence="1" id="KW-1133">Transmembrane helix</keyword>
<dbReference type="EMBL" id="PQXJ01000791">
    <property type="protein sequence ID" value="TGO44562.1"/>
    <property type="molecule type" value="Genomic_DNA"/>
</dbReference>
<reference evidence="2 3" key="1">
    <citation type="submission" date="2017-12" db="EMBL/GenBank/DDBJ databases">
        <title>Comparative genomics of Botrytis spp.</title>
        <authorList>
            <person name="Valero-Jimenez C.A."/>
            <person name="Tapia P."/>
            <person name="Veloso J."/>
            <person name="Silva-Moreno E."/>
            <person name="Staats M."/>
            <person name="Valdes J.H."/>
            <person name="Van Kan J.A.L."/>
        </authorList>
    </citation>
    <scope>NUCLEOTIDE SEQUENCE [LARGE SCALE GENOMIC DNA]</scope>
    <source>
        <strain evidence="2 3">MUCL2120</strain>
    </source>
</reference>
<feature type="transmembrane region" description="Helical" evidence="1">
    <location>
        <begin position="329"/>
        <end position="349"/>
    </location>
</feature>
<keyword evidence="1" id="KW-0472">Membrane</keyword>
<organism evidence="2 3">
    <name type="scientific">Botryotinia narcissicola</name>
    <dbReference type="NCBI Taxonomy" id="278944"/>
    <lineage>
        <taxon>Eukaryota</taxon>
        <taxon>Fungi</taxon>
        <taxon>Dikarya</taxon>
        <taxon>Ascomycota</taxon>
        <taxon>Pezizomycotina</taxon>
        <taxon>Leotiomycetes</taxon>
        <taxon>Helotiales</taxon>
        <taxon>Sclerotiniaceae</taxon>
        <taxon>Botryotinia</taxon>
    </lineage>
</organism>
<keyword evidence="3" id="KW-1185">Reference proteome</keyword>
<proteinExistence type="predicted"/>
<feature type="transmembrane region" description="Helical" evidence="1">
    <location>
        <begin position="53"/>
        <end position="72"/>
    </location>
</feature>
<name>A0A4Z1HAQ7_9HELO</name>
<feature type="transmembrane region" description="Helical" evidence="1">
    <location>
        <begin position="175"/>
        <end position="194"/>
    </location>
</feature>
<feature type="transmembrane region" description="Helical" evidence="1">
    <location>
        <begin position="209"/>
        <end position="233"/>
    </location>
</feature>
<dbReference type="AlphaFoldDB" id="A0A4Z1HAQ7"/>
<evidence type="ECO:0000313" key="2">
    <source>
        <dbReference type="EMBL" id="TGO44562.1"/>
    </source>
</evidence>
<dbReference type="Proteomes" id="UP000297452">
    <property type="component" value="Unassembled WGS sequence"/>
</dbReference>
<feature type="transmembrane region" description="Helical" evidence="1">
    <location>
        <begin position="111"/>
        <end position="128"/>
    </location>
</feature>
<dbReference type="OrthoDB" id="28755at2759"/>
<dbReference type="PANTHER" id="PTHR37490:SF1">
    <property type="entry name" value="GLYCOSYLTRANSFERASE 2-LIKE DOMAIN-CONTAINING PROTEIN"/>
    <property type="match status" value="1"/>
</dbReference>
<feature type="transmembrane region" description="Helical" evidence="1">
    <location>
        <begin position="12"/>
        <end position="32"/>
    </location>
</feature>
<feature type="transmembrane region" description="Helical" evidence="1">
    <location>
        <begin position="286"/>
        <end position="309"/>
    </location>
</feature>
<feature type="transmembrane region" description="Helical" evidence="1">
    <location>
        <begin position="134"/>
        <end position="155"/>
    </location>
</feature>
<dbReference type="PANTHER" id="PTHR37490">
    <property type="entry name" value="EXPRESSED PROTEIN"/>
    <property type="match status" value="1"/>
</dbReference>
<dbReference type="STRING" id="278944.A0A4Z1HAQ7"/>
<gene>
    <name evidence="2" type="ORF">BOTNAR_0795g00010</name>
</gene>
<evidence type="ECO:0000256" key="1">
    <source>
        <dbReference type="SAM" id="Phobius"/>
    </source>
</evidence>
<protein>
    <submittedName>
        <fullName evidence="2">Uncharacterized protein</fullName>
    </submittedName>
</protein>
<keyword evidence="1" id="KW-0812">Transmembrane</keyword>
<evidence type="ECO:0000313" key="3">
    <source>
        <dbReference type="Proteomes" id="UP000297452"/>
    </source>
</evidence>